<dbReference type="Pfam" id="PF04577">
    <property type="entry name" value="Glyco_transf_61"/>
    <property type="match status" value="1"/>
</dbReference>
<gene>
    <name evidence="2" type="ORF">SAMN06265221_12222</name>
</gene>
<dbReference type="GO" id="GO:0016757">
    <property type="term" value="F:glycosyltransferase activity"/>
    <property type="evidence" value="ECO:0007669"/>
    <property type="project" value="InterPro"/>
</dbReference>
<sequence>MFAPDLFAQRLATRISRKLGHNPADERIAAEVVVISPDEMGERAPAFALPGQLDRVKATPPDTSMANELARIGGGEILHDATVALLLRDVQYFDGFIYTRGARRQQVVRPEPLTSAGPIEAVKECSLPGTSVGDQFFGHFLIDDSSTALLAPRFAPPRLPRATARHAWSHAAPYRAQLGIDIPQIGRARIDRAWLFRDHGMTADRRARMAELRTRMRAAGGPRQGHGAFILRSGGQARHLLNEAEIADRLAREGFEIVDPARDSVAQIATKLHGAAIIASVEGSAFAHGLLSMAEGSALVAIQPPFRFNNPWKDYTDALGMRYGYVIATGGQSEFRLDPDNLMRTLDLAKV</sequence>
<evidence type="ECO:0000259" key="1">
    <source>
        <dbReference type="Pfam" id="PF04577"/>
    </source>
</evidence>
<dbReference type="EMBL" id="FXTK01000022">
    <property type="protein sequence ID" value="SMO95058.1"/>
    <property type="molecule type" value="Genomic_DNA"/>
</dbReference>
<name>A0A521FFT1_9RHOB</name>
<feature type="domain" description="Glycosyltransferase 61 catalytic" evidence="1">
    <location>
        <begin position="137"/>
        <end position="299"/>
    </location>
</feature>
<dbReference type="Proteomes" id="UP000319014">
    <property type="component" value="Unassembled WGS sequence"/>
</dbReference>
<organism evidence="2 3">
    <name type="scientific">Paracoccus laeviglucosivorans</name>
    <dbReference type="NCBI Taxonomy" id="1197861"/>
    <lineage>
        <taxon>Bacteria</taxon>
        <taxon>Pseudomonadati</taxon>
        <taxon>Pseudomonadota</taxon>
        <taxon>Alphaproteobacteria</taxon>
        <taxon>Rhodobacterales</taxon>
        <taxon>Paracoccaceae</taxon>
        <taxon>Paracoccus</taxon>
    </lineage>
</organism>
<proteinExistence type="predicted"/>
<reference evidence="2 3" key="1">
    <citation type="submission" date="2017-05" db="EMBL/GenBank/DDBJ databases">
        <authorList>
            <person name="Varghese N."/>
            <person name="Submissions S."/>
        </authorList>
    </citation>
    <scope>NUCLEOTIDE SEQUENCE [LARGE SCALE GENOMIC DNA]</scope>
    <source>
        <strain evidence="2 3">DSM 100094</strain>
    </source>
</reference>
<evidence type="ECO:0000313" key="3">
    <source>
        <dbReference type="Proteomes" id="UP000319014"/>
    </source>
</evidence>
<keyword evidence="3" id="KW-1185">Reference proteome</keyword>
<dbReference type="InterPro" id="IPR049625">
    <property type="entry name" value="Glyco_transf_61_cat"/>
</dbReference>
<accession>A0A521FFT1</accession>
<evidence type="ECO:0000313" key="2">
    <source>
        <dbReference type="EMBL" id="SMO95058.1"/>
    </source>
</evidence>
<dbReference type="OrthoDB" id="6935590at2"/>
<protein>
    <submittedName>
        <fullName evidence="2">Capsular polysaccharide biosynthesis protein</fullName>
    </submittedName>
</protein>
<dbReference type="RefSeq" id="WP_142664533.1">
    <property type="nucleotide sequence ID" value="NZ_FXTK01000022.1"/>
</dbReference>
<dbReference type="AlphaFoldDB" id="A0A521FFT1"/>